<dbReference type="EMBL" id="NRSG01000001">
    <property type="protein sequence ID" value="MBK1656680.1"/>
    <property type="molecule type" value="Genomic_DNA"/>
</dbReference>
<dbReference type="Proteomes" id="UP000697995">
    <property type="component" value="Unassembled WGS sequence"/>
</dbReference>
<dbReference type="RefSeq" id="WP_133218011.1">
    <property type="nucleotide sequence ID" value="NZ_NRSG01000001.1"/>
</dbReference>
<reference evidence="1 3" key="2">
    <citation type="journal article" date="2020" name="Microorganisms">
        <title>Osmotic Adaptation and Compatible Solute Biosynthesis of Phototrophic Bacteria as Revealed from Genome Analyses.</title>
        <authorList>
            <person name="Imhoff J.F."/>
            <person name="Rahn T."/>
            <person name="Kunzel S."/>
            <person name="Keller A."/>
            <person name="Neulinger S.C."/>
        </authorList>
    </citation>
    <scope>NUCLEOTIDE SEQUENCE [LARGE SCALE GENOMIC DNA]</scope>
    <source>
        <strain evidence="1 3">DSM 15382</strain>
    </source>
</reference>
<reference evidence="1" key="1">
    <citation type="submission" date="2017-08" db="EMBL/GenBank/DDBJ databases">
        <authorList>
            <person name="Imhoff J.F."/>
            <person name="Rahn T."/>
            <person name="Kuenzel S."/>
            <person name="Neulinger S.C."/>
        </authorList>
    </citation>
    <scope>NUCLEOTIDE SEQUENCE</scope>
    <source>
        <strain evidence="1">DSM 15382</strain>
    </source>
</reference>
<gene>
    <name evidence="1" type="ORF">CKO45_00085</name>
    <name evidence="2" type="ORF">CKO45_00360</name>
</gene>
<accession>A0ABS1CQR5</accession>
<comment type="caution">
    <text evidence="1">The sequence shown here is derived from an EMBL/GenBank/DDBJ whole genome shotgun (WGS) entry which is preliminary data.</text>
</comment>
<evidence type="ECO:0008006" key="4">
    <source>
        <dbReference type="Google" id="ProtNLM"/>
    </source>
</evidence>
<name>A0ABS1CQR5_9PROT</name>
<sequence length="90" mass="9779">MDPTTPARAATAADPARRAARQFEAAFAAEMIRAARPPRREGSLGSGARDFDNFMDEALGKALADRGTLRLEQPIADAIRKTQRARTNQP</sequence>
<keyword evidence="3" id="KW-1185">Reference proteome</keyword>
<dbReference type="EMBL" id="NRSG01000001">
    <property type="protein sequence ID" value="MBK1656626.1"/>
    <property type="molecule type" value="Genomic_DNA"/>
</dbReference>
<protein>
    <recommendedName>
        <fullName evidence="4">Flagellar protein FlgJ N-terminal domain-containing protein</fullName>
    </recommendedName>
</protein>
<organism evidence="1 3">
    <name type="scientific">Paracraurococcus ruber</name>
    <dbReference type="NCBI Taxonomy" id="77675"/>
    <lineage>
        <taxon>Bacteria</taxon>
        <taxon>Pseudomonadati</taxon>
        <taxon>Pseudomonadota</taxon>
        <taxon>Alphaproteobacteria</taxon>
        <taxon>Acetobacterales</taxon>
        <taxon>Roseomonadaceae</taxon>
        <taxon>Paracraurococcus</taxon>
    </lineage>
</organism>
<evidence type="ECO:0000313" key="3">
    <source>
        <dbReference type="Proteomes" id="UP000697995"/>
    </source>
</evidence>
<proteinExistence type="predicted"/>
<evidence type="ECO:0000313" key="1">
    <source>
        <dbReference type="EMBL" id="MBK1656626.1"/>
    </source>
</evidence>
<evidence type="ECO:0000313" key="2">
    <source>
        <dbReference type="EMBL" id="MBK1656680.1"/>
    </source>
</evidence>